<sequence>MPYGMGVFDEHLPIQTERLLLRHFSPDDAARVRAIVREGAQSTALPPGAPGYVGGIAQWLSHGVHELRKSGHGLHLAIEAAGDIIGAISLFKTHWGTGVTEVGYGIHPDHRGRGYAPEAVRGLADWALGPARLRRIELRATIENSASIRVAEKAGFSREGVLRGAGFEDDGPHDVVVFGLLRGETGPAFGGRLDTPRLILRPFRKHDAFDLLAAVKDDAEMIRWMPWAPGYTLERAIDWCTRLAHSDRVNGLTFALEPRDGGRLGGAIGVHRSDLERSDVEIGYWVSPWARRQGYAVEAARTVASWLLAQGYTRVQLTIAVGNVGSRAVARRAGFTEEGILRQGLPIPGGRADAVLYSILRDELRP</sequence>
<name>A0A5M3VVV1_9ACTN</name>
<dbReference type="InterPro" id="IPR016181">
    <property type="entry name" value="Acyl_CoA_acyltransferase"/>
</dbReference>
<gene>
    <name evidence="2" type="ORF">Acor_18650</name>
</gene>
<dbReference type="GO" id="GO:0008999">
    <property type="term" value="F:protein-N-terminal-alanine acetyltransferase activity"/>
    <property type="evidence" value="ECO:0007669"/>
    <property type="project" value="TreeGrafter"/>
</dbReference>
<dbReference type="Pfam" id="PF13302">
    <property type="entry name" value="Acetyltransf_3"/>
    <property type="match status" value="2"/>
</dbReference>
<feature type="domain" description="N-acetyltransferase" evidence="1">
    <location>
        <begin position="198"/>
        <end position="362"/>
    </location>
</feature>
<organism evidence="2 3">
    <name type="scientific">Acrocarpospora corrugata</name>
    <dbReference type="NCBI Taxonomy" id="35763"/>
    <lineage>
        <taxon>Bacteria</taxon>
        <taxon>Bacillati</taxon>
        <taxon>Actinomycetota</taxon>
        <taxon>Actinomycetes</taxon>
        <taxon>Streptosporangiales</taxon>
        <taxon>Streptosporangiaceae</taxon>
        <taxon>Acrocarpospora</taxon>
    </lineage>
</organism>
<dbReference type="PROSITE" id="PS51186">
    <property type="entry name" value="GNAT"/>
    <property type="match status" value="2"/>
</dbReference>
<dbReference type="InterPro" id="IPR051908">
    <property type="entry name" value="Ribosomal_N-acetyltransferase"/>
</dbReference>
<dbReference type="SUPFAM" id="SSF55729">
    <property type="entry name" value="Acyl-CoA N-acyltransferases (Nat)"/>
    <property type="match status" value="2"/>
</dbReference>
<dbReference type="Proteomes" id="UP000334990">
    <property type="component" value="Unassembled WGS sequence"/>
</dbReference>
<dbReference type="PANTHER" id="PTHR43441:SF10">
    <property type="entry name" value="ACETYLTRANSFERASE"/>
    <property type="match status" value="1"/>
</dbReference>
<dbReference type="PANTHER" id="PTHR43441">
    <property type="entry name" value="RIBOSOMAL-PROTEIN-SERINE ACETYLTRANSFERASE"/>
    <property type="match status" value="1"/>
</dbReference>
<reference evidence="2 3" key="1">
    <citation type="submission" date="2019-10" db="EMBL/GenBank/DDBJ databases">
        <title>Whole genome shotgun sequence of Acrocarpospora corrugata NBRC 13972.</title>
        <authorList>
            <person name="Ichikawa N."/>
            <person name="Kimura A."/>
            <person name="Kitahashi Y."/>
            <person name="Komaki H."/>
            <person name="Oguchi A."/>
        </authorList>
    </citation>
    <scope>NUCLEOTIDE SEQUENCE [LARGE SCALE GENOMIC DNA]</scope>
    <source>
        <strain evidence="2 3">NBRC 13972</strain>
    </source>
</reference>
<dbReference type="GO" id="GO:1990189">
    <property type="term" value="F:protein N-terminal-serine acetyltransferase activity"/>
    <property type="evidence" value="ECO:0007669"/>
    <property type="project" value="TreeGrafter"/>
</dbReference>
<dbReference type="GO" id="GO:0005737">
    <property type="term" value="C:cytoplasm"/>
    <property type="evidence" value="ECO:0007669"/>
    <property type="project" value="TreeGrafter"/>
</dbReference>
<protein>
    <recommendedName>
        <fullName evidence="1">N-acetyltransferase domain-containing protein</fullName>
    </recommendedName>
</protein>
<comment type="caution">
    <text evidence="2">The sequence shown here is derived from an EMBL/GenBank/DDBJ whole genome shotgun (WGS) entry which is preliminary data.</text>
</comment>
<feature type="domain" description="N-acetyltransferase" evidence="1">
    <location>
        <begin position="19"/>
        <end position="183"/>
    </location>
</feature>
<evidence type="ECO:0000313" key="2">
    <source>
        <dbReference type="EMBL" id="GER99801.1"/>
    </source>
</evidence>
<keyword evidence="3" id="KW-1185">Reference proteome</keyword>
<dbReference type="EMBL" id="BLAD01000041">
    <property type="protein sequence ID" value="GER99801.1"/>
    <property type="molecule type" value="Genomic_DNA"/>
</dbReference>
<accession>A0A5M3VVV1</accession>
<dbReference type="Gene3D" id="3.40.630.30">
    <property type="match status" value="2"/>
</dbReference>
<evidence type="ECO:0000313" key="3">
    <source>
        <dbReference type="Proteomes" id="UP000334990"/>
    </source>
</evidence>
<dbReference type="AlphaFoldDB" id="A0A5M3VVV1"/>
<dbReference type="CDD" id="cd04301">
    <property type="entry name" value="NAT_SF"/>
    <property type="match status" value="2"/>
</dbReference>
<dbReference type="InterPro" id="IPR000182">
    <property type="entry name" value="GNAT_dom"/>
</dbReference>
<dbReference type="OrthoDB" id="5293267at2"/>
<proteinExistence type="predicted"/>
<evidence type="ECO:0000259" key="1">
    <source>
        <dbReference type="PROSITE" id="PS51186"/>
    </source>
</evidence>